<keyword evidence="2" id="KW-1185">Reference proteome</keyword>
<accession>T0JFV3</accession>
<gene>
    <name evidence="1" type="ORF">M947_05060</name>
</gene>
<dbReference type="PATRIC" id="fig|1172190.3.peg.988"/>
<dbReference type="OrthoDB" id="9178605at2"/>
<reference evidence="1 2" key="1">
    <citation type="submission" date="2013-07" db="EMBL/GenBank/DDBJ databases">
        <title>Sulfurimonas hongkongensis AST-10 Genome Sequencing.</title>
        <authorList>
            <person name="Cai L."/>
            <person name="Zhang T."/>
        </authorList>
    </citation>
    <scope>NUCLEOTIDE SEQUENCE [LARGE SCALE GENOMIC DNA]</scope>
    <source>
        <strain evidence="1 2">AST-10</strain>
    </source>
</reference>
<comment type="caution">
    <text evidence="1">The sequence shown here is derived from an EMBL/GenBank/DDBJ whole genome shotgun (WGS) entry which is preliminary data.</text>
</comment>
<dbReference type="EMBL" id="AUPZ01000005">
    <property type="protein sequence ID" value="EQB39955.1"/>
    <property type="molecule type" value="Genomic_DNA"/>
</dbReference>
<sequence length="299" mass="35156">MKGFLTLLFVVNIWNNLFAEDLISYDYEVDAYYSKALMFINLDEDNNITDALNYAEEDIYKDMFLNTFNPNVLVLEVSLHPMSLFGLYFRQNHESTYERSKTNSFNPVKVITAGFEEPYSFSFFVGRMMVFKNKKDSHIGNNRAYMGFLLRVGDYSIKDNLAHYDKWYNIEYKLQGTRKTDERDLDWSFRVGTKIHQNSDFANSIFIEARRSSIDYKKSEWSFIYNSAFSSMFAISSDTLKLTEAELMLEKKWPLSLSQKISFGLSIGYLYNTGEKYKGALKEEGIDRHQLILRPNFKW</sequence>
<evidence type="ECO:0000313" key="2">
    <source>
        <dbReference type="Proteomes" id="UP000015520"/>
    </source>
</evidence>
<dbReference type="AlphaFoldDB" id="T0JFV3"/>
<name>T0JFV3_9BACT</name>
<dbReference type="Proteomes" id="UP000015520">
    <property type="component" value="Unassembled WGS sequence"/>
</dbReference>
<organism evidence="1 2">
    <name type="scientific">Sulfurimonas hongkongensis</name>
    <dbReference type="NCBI Taxonomy" id="1172190"/>
    <lineage>
        <taxon>Bacteria</taxon>
        <taxon>Pseudomonadati</taxon>
        <taxon>Campylobacterota</taxon>
        <taxon>Epsilonproteobacteria</taxon>
        <taxon>Campylobacterales</taxon>
        <taxon>Sulfurimonadaceae</taxon>
        <taxon>Sulfurimonas</taxon>
    </lineage>
</organism>
<proteinExistence type="predicted"/>
<dbReference type="RefSeq" id="WP_021287283.1">
    <property type="nucleotide sequence ID" value="NZ_AUPZ01000005.1"/>
</dbReference>
<protein>
    <submittedName>
        <fullName evidence="1">Uncharacterized protein</fullName>
    </submittedName>
</protein>
<dbReference type="STRING" id="1172190.M947_05060"/>
<dbReference type="eggNOG" id="ENOG5030XJ2">
    <property type="taxonomic scope" value="Bacteria"/>
</dbReference>
<evidence type="ECO:0000313" key="1">
    <source>
        <dbReference type="EMBL" id="EQB39955.1"/>
    </source>
</evidence>